<gene>
    <name evidence="8 12" type="primary">rimO</name>
    <name evidence="11" type="ORF">HMJ28_01045</name>
    <name evidence="12" type="ORF">NCTC13028_00334</name>
</gene>
<keyword evidence="12" id="KW-0560">Oxidoreductase</keyword>
<dbReference type="InterPro" id="IPR020612">
    <property type="entry name" value="Methylthiotransferase_CS"/>
</dbReference>
<dbReference type="Gene3D" id="2.40.50.140">
    <property type="entry name" value="Nucleic acid-binding proteins"/>
    <property type="match status" value="1"/>
</dbReference>
<dbReference type="InterPro" id="IPR058240">
    <property type="entry name" value="rSAM_sf"/>
</dbReference>
<dbReference type="SUPFAM" id="SSF102114">
    <property type="entry name" value="Radical SAM enzymes"/>
    <property type="match status" value="1"/>
</dbReference>
<dbReference type="InterPro" id="IPR002792">
    <property type="entry name" value="TRAM_dom"/>
</dbReference>
<dbReference type="GO" id="GO:0005840">
    <property type="term" value="C:ribosome"/>
    <property type="evidence" value="ECO:0007669"/>
    <property type="project" value="UniProtKB-KW"/>
</dbReference>
<dbReference type="RefSeq" id="WP_096635707.1">
    <property type="nucleotide sequence ID" value="NZ_JAAZKZ010000043.1"/>
</dbReference>
<evidence type="ECO:0000256" key="6">
    <source>
        <dbReference type="ARBA" id="ARBA00023004"/>
    </source>
</evidence>
<evidence type="ECO:0000256" key="5">
    <source>
        <dbReference type="ARBA" id="ARBA00022723"/>
    </source>
</evidence>
<keyword evidence="11" id="KW-0687">Ribonucleoprotein</keyword>
<dbReference type="GO" id="GO:0005829">
    <property type="term" value="C:cytosol"/>
    <property type="evidence" value="ECO:0007669"/>
    <property type="project" value="TreeGrafter"/>
</dbReference>
<evidence type="ECO:0000256" key="1">
    <source>
        <dbReference type="ARBA" id="ARBA00022485"/>
    </source>
</evidence>
<dbReference type="InterPro" id="IPR006638">
    <property type="entry name" value="Elp3/MiaA/NifB-like_rSAM"/>
</dbReference>
<dbReference type="HAMAP" id="MF_01865">
    <property type="entry name" value="MTTase_RimO"/>
    <property type="match status" value="1"/>
</dbReference>
<feature type="binding site" evidence="8">
    <location>
        <position position="162"/>
    </location>
    <ligand>
        <name>[4Fe-4S] cluster</name>
        <dbReference type="ChEBI" id="CHEBI:49883"/>
        <label>2</label>
        <note>4Fe-4S-S-AdoMet</note>
    </ligand>
</feature>
<comment type="subcellular location">
    <subcellularLocation>
        <location evidence="8">Cytoplasm</location>
    </subcellularLocation>
</comment>
<dbReference type="EC" id="2.8.4.4" evidence="8"/>
<feature type="domain" description="Radical SAM core" evidence="10">
    <location>
        <begin position="141"/>
        <end position="371"/>
    </location>
</feature>
<evidence type="ECO:0000256" key="2">
    <source>
        <dbReference type="ARBA" id="ARBA00022490"/>
    </source>
</evidence>
<dbReference type="PROSITE" id="PS51449">
    <property type="entry name" value="MTTASE_N"/>
    <property type="match status" value="1"/>
</dbReference>
<reference evidence="11 14" key="2">
    <citation type="submission" date="2020-05" db="EMBL/GenBank/DDBJ databases">
        <title>Draft genome sequence of Clostridium cochlearium strain AGROS13 isolated from a sheep dairy farm in New Zealand.</title>
        <authorList>
            <person name="Gupta T.B."/>
            <person name="Jauregui R."/>
            <person name="Risson A.N."/>
            <person name="Brightwell G."/>
            <person name="Maclean P."/>
        </authorList>
    </citation>
    <scope>NUCLEOTIDE SEQUENCE [LARGE SCALE GENOMIC DNA]</scope>
    <source>
        <strain evidence="11 14">AGROS13</strain>
    </source>
</reference>
<keyword evidence="1 8" id="KW-0004">4Fe-4S</keyword>
<dbReference type="NCBIfam" id="TIGR00089">
    <property type="entry name" value="MiaB/RimO family radical SAM methylthiotransferase"/>
    <property type="match status" value="1"/>
</dbReference>
<dbReference type="Proteomes" id="UP000528432">
    <property type="component" value="Unassembled WGS sequence"/>
</dbReference>
<proteinExistence type="inferred from homology"/>
<comment type="catalytic activity">
    <reaction evidence="8">
        <text>L-aspartate(89)-[ribosomal protein uS12]-hydrogen + (sulfur carrier)-SH + AH2 + 2 S-adenosyl-L-methionine = 3-methylsulfanyl-L-aspartate(89)-[ribosomal protein uS12]-hydrogen + (sulfur carrier)-H + 5'-deoxyadenosine + L-methionine + A + S-adenosyl-L-homocysteine + 2 H(+)</text>
        <dbReference type="Rhea" id="RHEA:37087"/>
        <dbReference type="Rhea" id="RHEA-COMP:10460"/>
        <dbReference type="Rhea" id="RHEA-COMP:10461"/>
        <dbReference type="Rhea" id="RHEA-COMP:14737"/>
        <dbReference type="Rhea" id="RHEA-COMP:14739"/>
        <dbReference type="ChEBI" id="CHEBI:13193"/>
        <dbReference type="ChEBI" id="CHEBI:15378"/>
        <dbReference type="ChEBI" id="CHEBI:17319"/>
        <dbReference type="ChEBI" id="CHEBI:17499"/>
        <dbReference type="ChEBI" id="CHEBI:29917"/>
        <dbReference type="ChEBI" id="CHEBI:29961"/>
        <dbReference type="ChEBI" id="CHEBI:57844"/>
        <dbReference type="ChEBI" id="CHEBI:57856"/>
        <dbReference type="ChEBI" id="CHEBI:59789"/>
        <dbReference type="ChEBI" id="CHEBI:64428"/>
        <dbReference type="ChEBI" id="CHEBI:73599"/>
        <dbReference type="EC" id="2.8.4.4"/>
    </reaction>
</comment>
<dbReference type="CDD" id="cd01335">
    <property type="entry name" value="Radical_SAM"/>
    <property type="match status" value="1"/>
</dbReference>
<evidence type="ECO:0000256" key="3">
    <source>
        <dbReference type="ARBA" id="ARBA00022679"/>
    </source>
</evidence>
<feature type="binding site" evidence="8">
    <location>
        <position position="48"/>
    </location>
    <ligand>
        <name>[4Fe-4S] cluster</name>
        <dbReference type="ChEBI" id="CHEBI:49883"/>
        <label>1</label>
    </ligand>
</feature>
<reference evidence="12 13" key="1">
    <citation type="submission" date="2018-06" db="EMBL/GenBank/DDBJ databases">
        <authorList>
            <consortium name="Pathogen Informatics"/>
            <person name="Doyle S."/>
        </authorList>
    </citation>
    <scope>NUCLEOTIDE SEQUENCE [LARGE SCALE GENOMIC DNA]</scope>
    <source>
        <strain evidence="12 13">NCTC13028</strain>
    </source>
</reference>
<dbReference type="SFLD" id="SFLDG01061">
    <property type="entry name" value="methylthiotransferase"/>
    <property type="match status" value="1"/>
</dbReference>
<dbReference type="GO" id="GO:0051539">
    <property type="term" value="F:4 iron, 4 sulfur cluster binding"/>
    <property type="evidence" value="ECO:0007669"/>
    <property type="project" value="UniProtKB-UniRule"/>
</dbReference>
<comment type="function">
    <text evidence="8">Catalyzes the methylthiolation of an aspartic acid residue of ribosomal protein uS12.</text>
</comment>
<dbReference type="GO" id="GO:0016491">
    <property type="term" value="F:oxidoreductase activity"/>
    <property type="evidence" value="ECO:0007669"/>
    <property type="project" value="UniProtKB-KW"/>
</dbReference>
<keyword evidence="2 8" id="KW-0963">Cytoplasm</keyword>
<keyword evidence="11" id="KW-0689">Ribosomal protein</keyword>
<dbReference type="SFLD" id="SFLDS00029">
    <property type="entry name" value="Radical_SAM"/>
    <property type="match status" value="1"/>
</dbReference>
<evidence type="ECO:0000313" key="14">
    <source>
        <dbReference type="Proteomes" id="UP000528432"/>
    </source>
</evidence>
<dbReference type="SFLD" id="SFLDF00274">
    <property type="entry name" value="ribosomal_protein_S12_methylth"/>
    <property type="match status" value="1"/>
</dbReference>
<dbReference type="EMBL" id="JABFIF010000001">
    <property type="protein sequence ID" value="NOH14985.1"/>
    <property type="molecule type" value="Genomic_DNA"/>
</dbReference>
<keyword evidence="5 8" id="KW-0479">Metal-binding</keyword>
<dbReference type="Pfam" id="PF18693">
    <property type="entry name" value="TRAM_2"/>
    <property type="match status" value="1"/>
</dbReference>
<dbReference type="EMBL" id="UAWC01000001">
    <property type="protein sequence ID" value="SQB33341.1"/>
    <property type="molecule type" value="Genomic_DNA"/>
</dbReference>
<comment type="similarity">
    <text evidence="8">Belongs to the methylthiotransferase family. RimO subfamily.</text>
</comment>
<keyword evidence="3 8" id="KW-0808">Transferase</keyword>
<dbReference type="FunFam" id="3.80.30.20:FF:000001">
    <property type="entry name" value="tRNA-2-methylthio-N(6)-dimethylallyladenosine synthase 2"/>
    <property type="match status" value="1"/>
</dbReference>
<organism evidence="12 13">
    <name type="scientific">Clostridium cochlearium</name>
    <dbReference type="NCBI Taxonomy" id="1494"/>
    <lineage>
        <taxon>Bacteria</taxon>
        <taxon>Bacillati</taxon>
        <taxon>Bacillota</taxon>
        <taxon>Clostridia</taxon>
        <taxon>Eubacteriales</taxon>
        <taxon>Clostridiaceae</taxon>
        <taxon>Clostridium</taxon>
    </lineage>
</organism>
<keyword evidence="7 8" id="KW-0411">Iron-sulfur</keyword>
<evidence type="ECO:0000259" key="10">
    <source>
        <dbReference type="PROSITE" id="PS51918"/>
    </source>
</evidence>
<dbReference type="InterPro" id="IPR005840">
    <property type="entry name" value="Ribosomal_uS12_MeSTrfase_RimO"/>
</dbReference>
<dbReference type="Pfam" id="PF04055">
    <property type="entry name" value="Radical_SAM"/>
    <property type="match status" value="1"/>
</dbReference>
<dbReference type="PANTHER" id="PTHR43837">
    <property type="entry name" value="RIBOSOMAL PROTEIN S12 METHYLTHIOTRANSFERASE RIMO"/>
    <property type="match status" value="1"/>
</dbReference>
<keyword evidence="6 8" id="KW-0408">Iron</keyword>
<evidence type="ECO:0000259" key="9">
    <source>
        <dbReference type="PROSITE" id="PS51449"/>
    </source>
</evidence>
<dbReference type="InterPro" id="IPR012340">
    <property type="entry name" value="NA-bd_OB-fold"/>
</dbReference>
<evidence type="ECO:0000256" key="8">
    <source>
        <dbReference type="HAMAP-Rule" id="MF_01865"/>
    </source>
</evidence>
<feature type="binding site" evidence="8">
    <location>
        <position position="155"/>
    </location>
    <ligand>
        <name>[4Fe-4S] cluster</name>
        <dbReference type="ChEBI" id="CHEBI:49883"/>
        <label>2</label>
        <note>4Fe-4S-S-AdoMet</note>
    </ligand>
</feature>
<dbReference type="InterPro" id="IPR007197">
    <property type="entry name" value="rSAM"/>
</dbReference>
<dbReference type="NCBIfam" id="TIGR01125">
    <property type="entry name" value="30S ribosomal protein S12 methylthiotransferase RimO"/>
    <property type="match status" value="1"/>
</dbReference>
<dbReference type="InterPro" id="IPR023404">
    <property type="entry name" value="rSAM_horseshoe"/>
</dbReference>
<dbReference type="AlphaFoldDB" id="A0A2X2W5W6"/>
<sequence>MTKIKYGIVSLGCDKNRIDSEIMINEIRKENIITNNPKEADVIIVNTCGFIEDSKKESIDTILEMANYKNNNCKVLVVTGCLSQRYGEELQELLPEVDVMLGVNDYDKLNEAVKKSIEKGEKSIYCNYSDTVINEGNRVLTTPKHYAYLRIAEGCDNFCTYCAIPKIRGKYRSRKIEDIINEAKALSQKGVKEIIVVAQDTTRYGLDIYGKKMLPELLKKLEEIQGVEWIRLLYCYPEDITEELIEEFIRNKKLCKYIDIPIQHISNYVLKRMGRKGNKELITKVLKDIKRIIPDMTIRTSLIVGFPGERQEDFIELKDFVEEFKFENLGVFKYSQEEGTAASKMEDQILDEIKETRREELMKIQQDIVKNVNAGKVNKVYKVIVDNFNGEYYIGRNHEMLPEIDGAIYFKCDKILSVGEMVNVKILENLEYDLIGVVCDESCK</sequence>
<dbReference type="GO" id="GO:0103039">
    <property type="term" value="F:protein methylthiotransferase activity"/>
    <property type="evidence" value="ECO:0007669"/>
    <property type="project" value="UniProtKB-EC"/>
</dbReference>
<protein>
    <recommendedName>
        <fullName evidence="8">Ribosomal protein uS12 methylthiotransferase RimO</fullName>
        <shortName evidence="8">uS12 MTTase</shortName>
        <shortName evidence="8">uS12 methylthiotransferase</shortName>
        <ecNumber evidence="8">2.8.4.4</ecNumber>
    </recommendedName>
    <alternativeName>
        <fullName evidence="8">Ribosomal protein uS12 (aspartate-C(3))-methylthiotransferase</fullName>
    </alternativeName>
    <alternativeName>
        <fullName evidence="8">Ribosome maturation factor RimO</fullName>
    </alternativeName>
</protein>
<dbReference type="SMART" id="SM00729">
    <property type="entry name" value="Elp3"/>
    <property type="match status" value="1"/>
</dbReference>
<feature type="binding site" evidence="8">
    <location>
        <position position="159"/>
    </location>
    <ligand>
        <name>[4Fe-4S] cluster</name>
        <dbReference type="ChEBI" id="CHEBI:49883"/>
        <label>2</label>
        <note>4Fe-4S-S-AdoMet</note>
    </ligand>
</feature>
<comment type="cofactor">
    <cofactor evidence="8">
        <name>[4Fe-4S] cluster</name>
        <dbReference type="ChEBI" id="CHEBI:49883"/>
    </cofactor>
    <text evidence="8">Binds 2 [4Fe-4S] clusters. One cluster is coordinated with 3 cysteines and an exchangeable S-adenosyl-L-methionine.</text>
</comment>
<evidence type="ECO:0000256" key="4">
    <source>
        <dbReference type="ARBA" id="ARBA00022691"/>
    </source>
</evidence>
<feature type="domain" description="MTTase N-terminal" evidence="9">
    <location>
        <begin position="4"/>
        <end position="118"/>
    </location>
</feature>
<evidence type="ECO:0000313" key="12">
    <source>
        <dbReference type="EMBL" id="SQB33341.1"/>
    </source>
</evidence>
<evidence type="ECO:0000313" key="11">
    <source>
        <dbReference type="EMBL" id="NOH14985.1"/>
    </source>
</evidence>
<evidence type="ECO:0000256" key="7">
    <source>
        <dbReference type="ARBA" id="ARBA00023014"/>
    </source>
</evidence>
<dbReference type="GO" id="GO:0035599">
    <property type="term" value="F:aspartic acid methylthiotransferase activity"/>
    <property type="evidence" value="ECO:0007669"/>
    <property type="project" value="TreeGrafter"/>
</dbReference>
<feature type="binding site" evidence="8">
    <location>
        <position position="13"/>
    </location>
    <ligand>
        <name>[4Fe-4S] cluster</name>
        <dbReference type="ChEBI" id="CHEBI:49883"/>
        <label>1</label>
    </ligand>
</feature>
<dbReference type="InterPro" id="IPR005839">
    <property type="entry name" value="Methylthiotransferase"/>
</dbReference>
<dbReference type="Gene3D" id="3.80.30.20">
    <property type="entry name" value="tm_1862 like domain"/>
    <property type="match status" value="1"/>
</dbReference>
<dbReference type="Gene3D" id="3.40.50.12160">
    <property type="entry name" value="Methylthiotransferase, N-terminal domain"/>
    <property type="match status" value="1"/>
</dbReference>
<name>A0A2X2W5W6_CLOCO</name>
<keyword evidence="4 8" id="KW-0949">S-adenosyl-L-methionine</keyword>
<dbReference type="GO" id="GO:0046872">
    <property type="term" value="F:metal ion binding"/>
    <property type="evidence" value="ECO:0007669"/>
    <property type="project" value="UniProtKB-KW"/>
</dbReference>
<evidence type="ECO:0000313" key="13">
    <source>
        <dbReference type="Proteomes" id="UP000250223"/>
    </source>
</evidence>
<dbReference type="InterPro" id="IPR038135">
    <property type="entry name" value="Methylthiotransferase_N_sf"/>
</dbReference>
<dbReference type="InterPro" id="IPR013848">
    <property type="entry name" value="Methylthiotransferase_N"/>
</dbReference>
<accession>A0A2X2W5W6</accession>
<dbReference type="Proteomes" id="UP000250223">
    <property type="component" value="Unassembled WGS sequence"/>
</dbReference>
<dbReference type="PROSITE" id="PS01278">
    <property type="entry name" value="MTTASE_RADICAL"/>
    <property type="match status" value="1"/>
</dbReference>
<dbReference type="SFLD" id="SFLDG01082">
    <property type="entry name" value="B12-binding_domain_containing"/>
    <property type="match status" value="1"/>
</dbReference>
<dbReference type="GO" id="GO:0035600">
    <property type="term" value="P:tRNA methylthiolation"/>
    <property type="evidence" value="ECO:0007669"/>
    <property type="project" value="UniProtKB-ARBA"/>
</dbReference>
<feature type="binding site" evidence="8">
    <location>
        <position position="81"/>
    </location>
    <ligand>
        <name>[4Fe-4S] cluster</name>
        <dbReference type="ChEBI" id="CHEBI:49883"/>
        <label>1</label>
    </ligand>
</feature>
<dbReference type="GO" id="GO:0140101">
    <property type="term" value="F:catalytic activity, acting on a tRNA"/>
    <property type="evidence" value="ECO:0007669"/>
    <property type="project" value="UniProtKB-ARBA"/>
</dbReference>
<dbReference type="PANTHER" id="PTHR43837:SF1">
    <property type="entry name" value="RIBOSOMAL PROTEIN US12 METHYLTHIOTRANSFERASE RIMO"/>
    <property type="match status" value="1"/>
</dbReference>
<dbReference type="PROSITE" id="PS51918">
    <property type="entry name" value="RADICAL_SAM"/>
    <property type="match status" value="1"/>
</dbReference>
<dbReference type="Pfam" id="PF00919">
    <property type="entry name" value="UPF0004"/>
    <property type="match status" value="1"/>
</dbReference>